<proteinExistence type="predicted"/>
<name>A0A0Q4B488_9BACT</name>
<evidence type="ECO:0000313" key="2">
    <source>
        <dbReference type="Proteomes" id="UP000054172"/>
    </source>
</evidence>
<gene>
    <name evidence="1" type="ORF">AL399_05530</name>
</gene>
<keyword evidence="2" id="KW-1185">Reference proteome</keyword>
<dbReference type="EMBL" id="LIIK01000023">
    <property type="protein sequence ID" value="KQM08741.1"/>
    <property type="molecule type" value="Genomic_DNA"/>
</dbReference>
<evidence type="ECO:0000313" key="1">
    <source>
        <dbReference type="EMBL" id="KQM08741.1"/>
    </source>
</evidence>
<accession>A0A0Q4B488</accession>
<dbReference type="AlphaFoldDB" id="A0A0Q4B488"/>
<comment type="caution">
    <text evidence="1">The sequence shown here is derived from an EMBL/GenBank/DDBJ whole genome shotgun (WGS) entry which is preliminary data.</text>
</comment>
<dbReference type="STRING" id="1702214.AL399_05530"/>
<dbReference type="PATRIC" id="fig|1702214.3.peg.150"/>
<reference evidence="1" key="1">
    <citation type="submission" date="2015-08" db="EMBL/GenBank/DDBJ databases">
        <title>Candidatus Bacteriodes Periocalifornicus.</title>
        <authorList>
            <person name="McLean J.S."/>
            <person name="Kelley S."/>
        </authorList>
    </citation>
    <scope>NUCLEOTIDE SEQUENCE [LARGE SCALE GENOMIC DNA]</scope>
    <source>
        <strain evidence="1">12B</strain>
    </source>
</reference>
<protein>
    <submittedName>
        <fullName evidence="1">Uncharacterized protein</fullName>
    </submittedName>
</protein>
<sequence>MRGSFSNATSVGGEISLASDSTAYRKLAAKYGDGGFDLYFYRPGGWAYAEPLAVECAVFAGMNGSDSVWRDVGDSVELVYGSYVPVLGLLRGGNPPLEYRYERPSVESAQRLGSLGADDLTLVDCQRELALWAVAPYRLKGLYRVKIRAGKGEWQTLKSHEWGRE</sequence>
<dbReference type="Proteomes" id="UP000054172">
    <property type="component" value="Unassembled WGS sequence"/>
</dbReference>
<organism evidence="1 2">
    <name type="scientific">Candidatus [Bacteroides] periocalifornicus</name>
    <dbReference type="NCBI Taxonomy" id="1702214"/>
    <lineage>
        <taxon>Bacteria</taxon>
        <taxon>Pseudomonadati</taxon>
        <taxon>Bacteroidota</taxon>
    </lineage>
</organism>